<reference evidence="2 3" key="1">
    <citation type="submission" date="2016-06" db="EMBL/GenBank/DDBJ databases">
        <authorList>
            <person name="Kjaerup R.B."/>
            <person name="Dalgaard T.S."/>
            <person name="Juul-Madsen H.R."/>
        </authorList>
    </citation>
    <scope>NUCLEOTIDE SEQUENCE [LARGE SCALE GENOMIC DNA]</scope>
    <source>
        <strain evidence="2 3">DSM 43821</strain>
    </source>
</reference>
<sequence length="411" mass="45088">MPPLSKAVDDADADQRAVETALAQRTQLLNEANAKLVAVEAELRSLTAEIDRHKAASRPEDAILSAWARGVGAALRQLGWPALNIDDDYDQLVDEANAPMASHENPNVERRTYAALQQGAHDKLVEAIANFKVYPDSSAPPPSDVAEAASNYAASRESLGSASAEQFASTLASIMEWLDDSAERDSSAHEEVNHARKTRRETTEFVSEKCRELEQALIMTQEAIKQRASSALDRISNALNDLNRNSGGLGAKLDYTLLPPDTPDKKWVCQVVPRWRRNPEGPMLAYDNVTNTAQEKLFSIHLVLAALLAAPSPEGRVLILDELADSLGAEHRREVLDAIAEVAREHRITILATCQDAIMSEASPHCGQVLYFHYPSKSEALNRPTRMFGVDRLGSRVELTAEALLEGRELM</sequence>
<keyword evidence="1" id="KW-0175">Coiled coil</keyword>
<protein>
    <submittedName>
        <fullName evidence="2">Uncharacterized protein</fullName>
    </submittedName>
</protein>
<evidence type="ECO:0000313" key="2">
    <source>
        <dbReference type="EMBL" id="SCE98288.1"/>
    </source>
</evidence>
<evidence type="ECO:0000256" key="1">
    <source>
        <dbReference type="SAM" id="Coils"/>
    </source>
</evidence>
<dbReference type="Gene3D" id="3.40.50.300">
    <property type="entry name" value="P-loop containing nucleotide triphosphate hydrolases"/>
    <property type="match status" value="1"/>
</dbReference>
<evidence type="ECO:0000313" key="3">
    <source>
        <dbReference type="Proteomes" id="UP000198228"/>
    </source>
</evidence>
<gene>
    <name evidence="2" type="ORF">GA0074696_2042</name>
</gene>
<name>A0A1C4WQ53_9ACTN</name>
<organism evidence="2 3">
    <name type="scientific">Micromonospora purpureochromogenes</name>
    <dbReference type="NCBI Taxonomy" id="47872"/>
    <lineage>
        <taxon>Bacteria</taxon>
        <taxon>Bacillati</taxon>
        <taxon>Actinomycetota</taxon>
        <taxon>Actinomycetes</taxon>
        <taxon>Micromonosporales</taxon>
        <taxon>Micromonosporaceae</taxon>
        <taxon>Micromonospora</taxon>
    </lineage>
</organism>
<dbReference type="Proteomes" id="UP000198228">
    <property type="component" value="Chromosome I"/>
</dbReference>
<feature type="coiled-coil region" evidence="1">
    <location>
        <begin position="22"/>
        <end position="56"/>
    </location>
</feature>
<accession>A0A1C4WQ53</accession>
<dbReference type="EMBL" id="LT607410">
    <property type="protein sequence ID" value="SCE98288.1"/>
    <property type="molecule type" value="Genomic_DNA"/>
</dbReference>
<dbReference type="InterPro" id="IPR027417">
    <property type="entry name" value="P-loop_NTPase"/>
</dbReference>
<proteinExistence type="predicted"/>
<dbReference type="SUPFAM" id="SSF52540">
    <property type="entry name" value="P-loop containing nucleoside triphosphate hydrolases"/>
    <property type="match status" value="1"/>
</dbReference>
<dbReference type="AlphaFoldDB" id="A0A1C4WQ53"/>